<evidence type="ECO:0000256" key="5">
    <source>
        <dbReference type="ARBA" id="ARBA00010122"/>
    </source>
</evidence>
<keyword evidence="9 15" id="KW-0418">Kinase</keyword>
<dbReference type="AlphaFoldDB" id="F6B611"/>
<evidence type="ECO:0000313" key="20">
    <source>
        <dbReference type="Proteomes" id="UP000009226"/>
    </source>
</evidence>
<feature type="binding site" evidence="14">
    <location>
        <position position="52"/>
    </location>
    <ligand>
        <name>substrate</name>
    </ligand>
</feature>
<dbReference type="NCBIfam" id="TIGR00657">
    <property type="entry name" value="asp_kinases"/>
    <property type="match status" value="1"/>
</dbReference>
<proteinExistence type="inferred from homology"/>
<dbReference type="GO" id="GO:0009090">
    <property type="term" value="P:homoserine biosynthetic process"/>
    <property type="evidence" value="ECO:0007669"/>
    <property type="project" value="TreeGrafter"/>
</dbReference>
<comment type="pathway">
    <text evidence="2 16">Amino-acid biosynthesis; L-lysine biosynthesis via DAP pathway; (S)-tetrahydrodipicolinate from L-aspartate: step 1/4.</text>
</comment>
<evidence type="ECO:0000256" key="6">
    <source>
        <dbReference type="ARBA" id="ARBA00022605"/>
    </source>
</evidence>
<dbReference type="EC" id="2.7.2.4" evidence="15"/>
<feature type="binding site" evidence="14">
    <location>
        <begin position="214"/>
        <end position="215"/>
    </location>
    <ligand>
        <name>ATP</name>
        <dbReference type="ChEBI" id="CHEBI:30616"/>
    </ligand>
</feature>
<keyword evidence="6 16" id="KW-0028">Amino-acid biosynthesis</keyword>
<evidence type="ECO:0000256" key="12">
    <source>
        <dbReference type="ARBA" id="ARBA00023154"/>
    </source>
</evidence>
<dbReference type="InterPro" id="IPR045865">
    <property type="entry name" value="ACT-like_dom_sf"/>
</dbReference>
<dbReference type="InterPro" id="IPR027795">
    <property type="entry name" value="CASTOR_ACT_dom"/>
</dbReference>
<dbReference type="Pfam" id="PF13840">
    <property type="entry name" value="ACT_7"/>
    <property type="match status" value="1"/>
</dbReference>
<evidence type="ECO:0000256" key="10">
    <source>
        <dbReference type="ARBA" id="ARBA00022840"/>
    </source>
</evidence>
<evidence type="ECO:0000256" key="9">
    <source>
        <dbReference type="ARBA" id="ARBA00022777"/>
    </source>
</evidence>
<dbReference type="Proteomes" id="UP000009226">
    <property type="component" value="Chromosome"/>
</dbReference>
<sequence length="415" mass="44863">MRFIVQKFGGTSLVTQELRDLVASKVIAAVDEGYAPVVVVSAIGRAGEPYATDTLLNFVLSINRDLPAREMDLLMSCGEIISGVMMVNTLKRLGREAVLLTGAQAGIITDNNYNDARILRVDPKKIINEVKEGKIVVVTGFQGICENGDITTLGRGGSDTTAAALGVALNAEYIDIYTDVEGIMTADPRIVEDARILDIVTYNEICQLAHEGAKVIHPRAVEIAMQKNIPLRVRSTFTDAPGTLVTSHNEVFGTIDITNDRLVTGVAHISGVTQFKMAVKDLAMDNPALRILKSLALANISIDFINVSPELIMFTVKDTVAQKALEVLENLGISPQIRANCAKVSTVGAGIHGVPGVMAHIVQALTEEGVEILQSADSHTTIWVLVQQDHMPKAIRALHRHFKLGHDRNAPEVLR</sequence>
<dbReference type="GO" id="GO:0005524">
    <property type="term" value="F:ATP binding"/>
    <property type="evidence" value="ECO:0007669"/>
    <property type="project" value="UniProtKB-KW"/>
</dbReference>
<comment type="similarity">
    <text evidence="5 15">Belongs to the aspartokinase family.</text>
</comment>
<evidence type="ECO:0000256" key="13">
    <source>
        <dbReference type="ARBA" id="ARBA00047872"/>
    </source>
</evidence>
<feature type="binding site" evidence="14">
    <location>
        <begin position="7"/>
        <end position="10"/>
    </location>
    <ligand>
        <name>ATP</name>
        <dbReference type="ChEBI" id="CHEBI:30616"/>
    </ligand>
</feature>
<comment type="function">
    <text evidence="1">Catalyzes the phosphorylation of the beta-carboxyl group of aspartic acid with ATP to yield 4-phospho-L-aspartate, which is involved in the branched biosynthetic pathway leading to the biosynthesis of amino acids threonine, isoleucine and methionine.</text>
</comment>
<evidence type="ECO:0000256" key="14">
    <source>
        <dbReference type="PIRSR" id="PIRSR000726-1"/>
    </source>
</evidence>
<feature type="binding site" evidence="14">
    <location>
        <position position="189"/>
    </location>
    <ligand>
        <name>ATP</name>
        <dbReference type="ChEBI" id="CHEBI:30616"/>
    </ligand>
</feature>
<dbReference type="UniPathway" id="UPA00050">
    <property type="reaction ID" value="UER00461"/>
</dbReference>
<evidence type="ECO:0000256" key="15">
    <source>
        <dbReference type="RuleBase" id="RU003448"/>
    </source>
</evidence>
<dbReference type="Gene3D" id="3.30.2130.10">
    <property type="entry name" value="VC0802-like"/>
    <property type="match status" value="1"/>
</dbReference>
<dbReference type="SUPFAM" id="SSF55021">
    <property type="entry name" value="ACT-like"/>
    <property type="match status" value="2"/>
</dbReference>
<keyword evidence="11" id="KW-0220">Diaminopimelate biosynthesis</keyword>
<dbReference type="SUPFAM" id="SSF53633">
    <property type="entry name" value="Carbamate kinase-like"/>
    <property type="match status" value="1"/>
</dbReference>
<evidence type="ECO:0000256" key="8">
    <source>
        <dbReference type="ARBA" id="ARBA00022741"/>
    </source>
</evidence>
<dbReference type="PANTHER" id="PTHR21499:SF3">
    <property type="entry name" value="ASPARTOKINASE"/>
    <property type="match status" value="1"/>
</dbReference>
<dbReference type="UniPathway" id="UPA00051">
    <property type="reaction ID" value="UER00462"/>
</dbReference>
<evidence type="ECO:0000256" key="2">
    <source>
        <dbReference type="ARBA" id="ARBA00004766"/>
    </source>
</evidence>
<evidence type="ECO:0000256" key="11">
    <source>
        <dbReference type="ARBA" id="ARBA00022915"/>
    </source>
</evidence>
<dbReference type="GO" id="GO:0009088">
    <property type="term" value="P:threonine biosynthetic process"/>
    <property type="evidence" value="ECO:0007669"/>
    <property type="project" value="UniProtKB-UniPathway"/>
</dbReference>
<protein>
    <recommendedName>
        <fullName evidence="15">Aspartokinase</fullName>
        <ecNumber evidence="15">2.7.2.4</ecNumber>
    </recommendedName>
</protein>
<comment type="pathway">
    <text evidence="4 16">Amino-acid biosynthesis; L-threonine biosynthesis; L-threonine from L-aspartate: step 1/5.</text>
</comment>
<keyword evidence="7 15" id="KW-0808">Transferase</keyword>
<dbReference type="STRING" id="868595.Desca_1475"/>
<name>F6B611_DESCC</name>
<dbReference type="InterPro" id="IPR005260">
    <property type="entry name" value="Asp_kin_monofn"/>
</dbReference>
<evidence type="ECO:0000256" key="7">
    <source>
        <dbReference type="ARBA" id="ARBA00022679"/>
    </source>
</evidence>
<dbReference type="UniPathway" id="UPA00034">
    <property type="reaction ID" value="UER00015"/>
</dbReference>
<dbReference type="GO" id="GO:0009089">
    <property type="term" value="P:lysine biosynthetic process via diaminopimelate"/>
    <property type="evidence" value="ECO:0007669"/>
    <property type="project" value="UniProtKB-UniPathway"/>
</dbReference>
<dbReference type="NCBIfam" id="NF006068">
    <property type="entry name" value="PRK08210.1"/>
    <property type="match status" value="1"/>
</dbReference>
<organism evidence="19 20">
    <name type="scientific">Desulfotomaculum nigrificans (strain DSM 14880 / VKM B-2319 / CO-1-SRB)</name>
    <name type="common">Desulfotomaculum carboxydivorans</name>
    <dbReference type="NCBI Taxonomy" id="868595"/>
    <lineage>
        <taxon>Bacteria</taxon>
        <taxon>Bacillati</taxon>
        <taxon>Bacillota</taxon>
        <taxon>Clostridia</taxon>
        <taxon>Eubacteriales</taxon>
        <taxon>Desulfotomaculaceae</taxon>
        <taxon>Desulfotomaculum</taxon>
    </lineage>
</organism>
<dbReference type="InterPro" id="IPR001048">
    <property type="entry name" value="Asp/Glu/Uridylate_kinase"/>
</dbReference>
<dbReference type="InterPro" id="IPR036393">
    <property type="entry name" value="AceGlu_kinase-like_sf"/>
</dbReference>
<evidence type="ECO:0000259" key="17">
    <source>
        <dbReference type="Pfam" id="PF00696"/>
    </source>
</evidence>
<dbReference type="PANTHER" id="PTHR21499">
    <property type="entry name" value="ASPARTATE KINASE"/>
    <property type="match status" value="1"/>
</dbReference>
<dbReference type="NCBIfam" id="TIGR00656">
    <property type="entry name" value="asp_kin_monofn"/>
    <property type="match status" value="1"/>
</dbReference>
<keyword evidence="12" id="KW-0457">Lysine biosynthesis</keyword>
<dbReference type="PIRSF" id="PIRSF000726">
    <property type="entry name" value="Asp_kin"/>
    <property type="match status" value="1"/>
</dbReference>
<evidence type="ECO:0000256" key="4">
    <source>
        <dbReference type="ARBA" id="ARBA00005139"/>
    </source>
</evidence>
<comment type="pathway">
    <text evidence="3 16">Amino-acid biosynthesis; L-methionine biosynthesis via de novo pathway; L-homoserine from L-aspartate: step 1/3.</text>
</comment>
<keyword evidence="8 14" id="KW-0547">Nucleotide-binding</keyword>
<dbReference type="InterPro" id="IPR018042">
    <property type="entry name" value="Aspartate_kinase_CS"/>
</dbReference>
<keyword evidence="20" id="KW-1185">Reference proteome</keyword>
<dbReference type="KEGG" id="dca:Desca_1475"/>
<dbReference type="PROSITE" id="PS00324">
    <property type="entry name" value="ASPARTOKINASE"/>
    <property type="match status" value="1"/>
</dbReference>
<evidence type="ECO:0000256" key="1">
    <source>
        <dbReference type="ARBA" id="ARBA00003121"/>
    </source>
</evidence>
<dbReference type="RefSeq" id="WP_003541269.1">
    <property type="nucleotide sequence ID" value="NC_015565.1"/>
</dbReference>
<accession>F6B611</accession>
<dbReference type="GO" id="GO:0019877">
    <property type="term" value="P:diaminopimelate biosynthetic process"/>
    <property type="evidence" value="ECO:0007669"/>
    <property type="project" value="UniProtKB-KW"/>
</dbReference>
<dbReference type="eggNOG" id="COG0527">
    <property type="taxonomic scope" value="Bacteria"/>
</dbReference>
<evidence type="ECO:0000313" key="19">
    <source>
        <dbReference type="EMBL" id="AEF94330.1"/>
    </source>
</evidence>
<dbReference type="Gene3D" id="3.40.1160.10">
    <property type="entry name" value="Acetylglutamate kinase-like"/>
    <property type="match status" value="1"/>
</dbReference>
<dbReference type="GO" id="GO:0004072">
    <property type="term" value="F:aspartate kinase activity"/>
    <property type="evidence" value="ECO:0007669"/>
    <property type="project" value="UniProtKB-EC"/>
</dbReference>
<dbReference type="Pfam" id="PF00696">
    <property type="entry name" value="AA_kinase"/>
    <property type="match status" value="1"/>
</dbReference>
<dbReference type="EMBL" id="CP002736">
    <property type="protein sequence ID" value="AEF94330.1"/>
    <property type="molecule type" value="Genomic_DNA"/>
</dbReference>
<dbReference type="CDD" id="cd04260">
    <property type="entry name" value="AAK_AKi-DapG-BS"/>
    <property type="match status" value="1"/>
</dbReference>
<feature type="domain" description="Aspartate/glutamate/uridylate kinase" evidence="17">
    <location>
        <begin position="3"/>
        <end position="235"/>
    </location>
</feature>
<keyword evidence="10 14" id="KW-0067">ATP-binding</keyword>
<evidence type="ECO:0000256" key="16">
    <source>
        <dbReference type="RuleBase" id="RU004249"/>
    </source>
</evidence>
<comment type="catalytic activity">
    <reaction evidence="13 15">
        <text>L-aspartate + ATP = 4-phospho-L-aspartate + ADP</text>
        <dbReference type="Rhea" id="RHEA:23776"/>
        <dbReference type="ChEBI" id="CHEBI:29991"/>
        <dbReference type="ChEBI" id="CHEBI:30616"/>
        <dbReference type="ChEBI" id="CHEBI:57535"/>
        <dbReference type="ChEBI" id="CHEBI:456216"/>
        <dbReference type="EC" id="2.7.2.4"/>
    </reaction>
</comment>
<dbReference type="InterPro" id="IPR001341">
    <property type="entry name" value="Asp_kinase"/>
</dbReference>
<evidence type="ECO:0000256" key="3">
    <source>
        <dbReference type="ARBA" id="ARBA00004986"/>
    </source>
</evidence>
<reference evidence="19 20" key="1">
    <citation type="submission" date="2011-05" db="EMBL/GenBank/DDBJ databases">
        <title>Complete sequence of Desulfotomaculum carboxydivorans CO-1-SRB.</title>
        <authorList>
            <consortium name="US DOE Joint Genome Institute"/>
            <person name="Lucas S."/>
            <person name="Han J."/>
            <person name="Lapidus A."/>
            <person name="Cheng J.-F."/>
            <person name="Goodwin L."/>
            <person name="Pitluck S."/>
            <person name="Peters L."/>
            <person name="Mikhailova N."/>
            <person name="Lu M."/>
            <person name="Han C."/>
            <person name="Tapia R."/>
            <person name="Land M."/>
            <person name="Hauser L."/>
            <person name="Kyrpides N."/>
            <person name="Ivanova N."/>
            <person name="Pagani I."/>
            <person name="Stams A."/>
            <person name="Plugge C."/>
            <person name="Muyzer G."/>
            <person name="Kuever J."/>
            <person name="Parshina S."/>
            <person name="Ivanova A."/>
            <person name="Nazina T."/>
            <person name="Woyke T."/>
        </authorList>
    </citation>
    <scope>NUCLEOTIDE SEQUENCE [LARGE SCALE GENOMIC DNA]</scope>
    <source>
        <strain evidence="20">DSM 14880 / VKM B-2319 / CO-1-SRB</strain>
    </source>
</reference>
<dbReference type="HOGENOM" id="CLU_009116_3_2_9"/>
<evidence type="ECO:0000259" key="18">
    <source>
        <dbReference type="Pfam" id="PF13840"/>
    </source>
</evidence>
<feature type="binding site" evidence="14">
    <location>
        <position position="79"/>
    </location>
    <ligand>
        <name>substrate</name>
    </ligand>
</feature>
<feature type="domain" description="CASTOR ACT" evidence="18">
    <location>
        <begin position="337"/>
        <end position="400"/>
    </location>
</feature>
<gene>
    <name evidence="19" type="ordered locus">Desca_1475</name>
</gene>
<dbReference type="FunFam" id="3.40.1160.10:FF:000002">
    <property type="entry name" value="Aspartokinase"/>
    <property type="match status" value="1"/>
</dbReference>
<feature type="binding site" evidence="14">
    <location>
        <begin position="178"/>
        <end position="179"/>
    </location>
    <ligand>
        <name>ATP</name>
        <dbReference type="ChEBI" id="CHEBI:30616"/>
    </ligand>
</feature>
<dbReference type="GO" id="GO:0005829">
    <property type="term" value="C:cytosol"/>
    <property type="evidence" value="ECO:0007669"/>
    <property type="project" value="TreeGrafter"/>
</dbReference>